<evidence type="ECO:0000256" key="3">
    <source>
        <dbReference type="ARBA" id="ARBA00023136"/>
    </source>
</evidence>
<dbReference type="Gene3D" id="3.30.1370.130">
    <property type="match status" value="1"/>
</dbReference>
<name>I2B4C0_SHIBC</name>
<evidence type="ECO:0000313" key="8">
    <source>
        <dbReference type="EMBL" id="AFJ45374.1"/>
    </source>
</evidence>
<dbReference type="InterPro" id="IPR051808">
    <property type="entry name" value="Type_IV_pilus_biogenesis"/>
</dbReference>
<dbReference type="PRINTS" id="PR01032">
    <property type="entry name" value="PHAGEIV"/>
</dbReference>
<protein>
    <submittedName>
        <fullName evidence="8">Protein transport protein HofQ</fullName>
    </submittedName>
</protein>
<evidence type="ECO:0000313" key="9">
    <source>
        <dbReference type="Proteomes" id="UP000001955"/>
    </source>
</evidence>
<evidence type="ECO:0000259" key="6">
    <source>
        <dbReference type="Pfam" id="PF00263"/>
    </source>
</evidence>
<dbReference type="AlphaFoldDB" id="I2B4C0"/>
<sequence>MRTVLLLLALLWPLITGAGEAGGKSSLPQQPVSLMLDNVPAGQVLQSLARQAQLNIVVAPGVSGALSLQLAAVPWAQALEIVAAALDVRWSLRGNVLQITPASRAREQARYPPRQAPLGSATLGLRHASAADLAAALTGGGARYLSPRGSVLADVRTNRLLVQDTRPALEALRHWVETMDVPLPQVELVAHIVSIGQESLRDLGVKWAASAGGGTLQAELPATAASTRLGFNIGRISGRMLELELSALERRQQLAIIASPRLLTSHQQPASIRQGSEIPYLLTSGENGNVSVDYKEALLGMTVTPYVYSPERIRLKLHISQNMPGQKLQYAQGEVLTIDKQEIETEVVLRDGETIALGGIFQDKRQQARGQVPWLGGVPLLGGLFRHEAKNRQRQELVVFITPRLLNGR</sequence>
<organism evidence="8 9">
    <name type="scientific">Shimwellia blattae (strain ATCC 29907 / DSM 4481 / JCM 1650 / NBRC 105725 / CDC 9005-74)</name>
    <name type="common">Escherichia blattae</name>
    <dbReference type="NCBI Taxonomy" id="630626"/>
    <lineage>
        <taxon>Bacteria</taxon>
        <taxon>Pseudomonadati</taxon>
        <taxon>Pseudomonadota</taxon>
        <taxon>Gammaproteobacteria</taxon>
        <taxon>Enterobacterales</taxon>
        <taxon>Enterobacteriaceae</taxon>
        <taxon>Shimwellia</taxon>
    </lineage>
</organism>
<dbReference type="Pfam" id="PF03958">
    <property type="entry name" value="Secretin_N"/>
    <property type="match status" value="1"/>
</dbReference>
<dbReference type="InterPro" id="IPR001775">
    <property type="entry name" value="GspD/PilQ"/>
</dbReference>
<dbReference type="HOGENOM" id="CLU_006756_2_1_6"/>
<dbReference type="Gene3D" id="3.30.1370.120">
    <property type="match status" value="1"/>
</dbReference>
<dbReference type="PANTHER" id="PTHR30604:SF1">
    <property type="entry name" value="DNA UTILIZATION PROTEIN HOFQ"/>
    <property type="match status" value="1"/>
</dbReference>
<dbReference type="PROSITE" id="PS00875">
    <property type="entry name" value="T2SP_D"/>
    <property type="match status" value="1"/>
</dbReference>
<dbReference type="KEGG" id="ebt:EBL_c02390"/>
<dbReference type="PANTHER" id="PTHR30604">
    <property type="entry name" value="PROTEIN TRANSPORT PROTEIN HOFQ"/>
    <property type="match status" value="1"/>
</dbReference>
<dbReference type="InterPro" id="IPR038591">
    <property type="entry name" value="NolW-like_sf"/>
</dbReference>
<reference evidence="8 9" key="1">
    <citation type="journal article" date="2012" name="J. Bacteriol.">
        <title>Complete genome sequence of the B12-producing Shimwellia blattae strain DSM 4481, isolated from a cockroach.</title>
        <authorList>
            <person name="Brzuszkiewicz E."/>
            <person name="Waschkowitz T."/>
            <person name="Wiezer A."/>
            <person name="Daniel R."/>
        </authorList>
    </citation>
    <scope>NUCLEOTIDE SEQUENCE [LARGE SCALE GENOMIC DNA]</scope>
    <source>
        <strain evidence="9">ATCC 29907 / DSM 4481 / JCM 1650 / NBRC 105725 / CDC 9005-74</strain>
    </source>
</reference>
<keyword evidence="9" id="KW-1185">Reference proteome</keyword>
<dbReference type="OrthoDB" id="9775455at2"/>
<dbReference type="Proteomes" id="UP000001955">
    <property type="component" value="Chromosome"/>
</dbReference>
<evidence type="ECO:0000256" key="1">
    <source>
        <dbReference type="ARBA" id="ARBA00004370"/>
    </source>
</evidence>
<comment type="similarity">
    <text evidence="4">Belongs to the bacterial secretin family.</text>
</comment>
<dbReference type="RefSeq" id="WP_002444805.1">
    <property type="nucleotide sequence ID" value="NC_017910.1"/>
</dbReference>
<dbReference type="InterPro" id="IPR004845">
    <property type="entry name" value="T2SS_GspD_CS"/>
</dbReference>
<accession>K6UWG0</accession>
<dbReference type="PRINTS" id="PR00811">
    <property type="entry name" value="BCTERIALGSPD"/>
</dbReference>
<keyword evidence="2" id="KW-0732">Signal</keyword>
<proteinExistence type="inferred from homology"/>
<dbReference type="InterPro" id="IPR005644">
    <property type="entry name" value="NolW-like"/>
</dbReference>
<keyword evidence="3" id="KW-0472">Membrane</keyword>
<dbReference type="eggNOG" id="COG4796">
    <property type="taxonomic scope" value="Bacteria"/>
</dbReference>
<evidence type="ECO:0000256" key="4">
    <source>
        <dbReference type="RuleBase" id="RU004003"/>
    </source>
</evidence>
<evidence type="ECO:0000259" key="7">
    <source>
        <dbReference type="Pfam" id="PF03958"/>
    </source>
</evidence>
<accession>I2B4C0</accession>
<keyword evidence="5" id="KW-0813">Transport</keyword>
<feature type="domain" description="Type II/III secretion system secretin-like" evidence="6">
    <location>
        <begin position="247"/>
        <end position="406"/>
    </location>
</feature>
<feature type="domain" description="NolW-like" evidence="7">
    <location>
        <begin position="123"/>
        <end position="185"/>
    </location>
</feature>
<dbReference type="GO" id="GO:0009279">
    <property type="term" value="C:cell outer membrane"/>
    <property type="evidence" value="ECO:0007669"/>
    <property type="project" value="UniProtKB-SubCell"/>
</dbReference>
<dbReference type="STRING" id="630626.EBL_c02390"/>
<dbReference type="Pfam" id="PF00263">
    <property type="entry name" value="Secretin"/>
    <property type="match status" value="1"/>
</dbReference>
<dbReference type="PATRIC" id="fig|630626.3.peg.245"/>
<dbReference type="InterPro" id="IPR004846">
    <property type="entry name" value="T2SS/T3SS_dom"/>
</dbReference>
<dbReference type="EMBL" id="CP001560">
    <property type="protein sequence ID" value="AFJ45374.1"/>
    <property type="molecule type" value="Genomic_DNA"/>
</dbReference>
<dbReference type="GO" id="GO:0009306">
    <property type="term" value="P:protein secretion"/>
    <property type="evidence" value="ECO:0007669"/>
    <property type="project" value="InterPro"/>
</dbReference>
<evidence type="ECO:0000256" key="2">
    <source>
        <dbReference type="ARBA" id="ARBA00022729"/>
    </source>
</evidence>
<gene>
    <name evidence="8" type="primary">hofQ</name>
    <name evidence="8" type="ordered locus">EBL_c02390</name>
</gene>
<evidence type="ECO:0000256" key="5">
    <source>
        <dbReference type="RuleBase" id="RU004004"/>
    </source>
</evidence>
<comment type="subcellular location">
    <subcellularLocation>
        <location evidence="5">Cell outer membrane</location>
    </subcellularLocation>
    <subcellularLocation>
        <location evidence="1">Membrane</location>
    </subcellularLocation>
</comment>